<proteinExistence type="predicted"/>
<sequence length="234" mass="24181">MPSHDLESQLLPQAAPLRHRQSAAPESALRPGAPLAPHDLLRLQREAGNEAVSELVAERSPVLDVVGRGGGSPLDAGIRADMEGRIGADFSDVRVHTDSAAHDSARAVGARAYTVGHDVVFQRDAFDPGSHTGRLTLAHELTHVVQQRSGPVAGTPSAGGIRVSDPGDSFETAAAANAERVLAQPAAGEHTHAHDSDTAPASSAPGVQLLAEESAAGSAAPAVQREEEEEELQA</sequence>
<name>A0A5C5B8V8_9MICO</name>
<evidence type="ECO:0000313" key="4">
    <source>
        <dbReference type="Proteomes" id="UP000313849"/>
    </source>
</evidence>
<gene>
    <name evidence="3" type="ORF">FH969_12080</name>
</gene>
<dbReference type="Proteomes" id="UP000313849">
    <property type="component" value="Unassembled WGS sequence"/>
</dbReference>
<dbReference type="AlphaFoldDB" id="A0A5C5B8V8"/>
<dbReference type="InterPro" id="IPR025295">
    <property type="entry name" value="eCIS_core_dom"/>
</dbReference>
<accession>A0A5C5B8V8</accession>
<reference evidence="3 4" key="1">
    <citation type="submission" date="2019-06" db="EMBL/GenBank/DDBJ databases">
        <title>Draft genome sequence of Miniimonas arenae KCTC 19750T isolated from sea sand.</title>
        <authorList>
            <person name="Park S.-J."/>
        </authorList>
    </citation>
    <scope>NUCLEOTIDE SEQUENCE [LARGE SCALE GENOMIC DNA]</scope>
    <source>
        <strain evidence="3 4">KCTC 19750</strain>
    </source>
</reference>
<dbReference type="RefSeq" id="WP_108717593.1">
    <property type="nucleotide sequence ID" value="NZ_VENP01000053.1"/>
</dbReference>
<dbReference type="EMBL" id="VENP01000053">
    <property type="protein sequence ID" value="TNU73290.1"/>
    <property type="molecule type" value="Genomic_DNA"/>
</dbReference>
<feature type="region of interest" description="Disordered" evidence="1">
    <location>
        <begin position="180"/>
        <end position="234"/>
    </location>
</feature>
<dbReference type="OrthoDB" id="9153660at2"/>
<feature type="region of interest" description="Disordered" evidence="1">
    <location>
        <begin position="148"/>
        <end position="168"/>
    </location>
</feature>
<keyword evidence="4" id="KW-1185">Reference proteome</keyword>
<organism evidence="3 4">
    <name type="scientific">Miniimonas arenae</name>
    <dbReference type="NCBI Taxonomy" id="676201"/>
    <lineage>
        <taxon>Bacteria</taxon>
        <taxon>Bacillati</taxon>
        <taxon>Actinomycetota</taxon>
        <taxon>Actinomycetes</taxon>
        <taxon>Micrococcales</taxon>
        <taxon>Beutenbergiaceae</taxon>
        <taxon>Miniimonas</taxon>
    </lineage>
</organism>
<feature type="domain" description="eCIS core" evidence="2">
    <location>
        <begin position="73"/>
        <end position="150"/>
    </location>
</feature>
<evidence type="ECO:0000259" key="2">
    <source>
        <dbReference type="Pfam" id="PF13699"/>
    </source>
</evidence>
<comment type="caution">
    <text evidence="3">The sequence shown here is derived from an EMBL/GenBank/DDBJ whole genome shotgun (WGS) entry which is preliminary data.</text>
</comment>
<feature type="region of interest" description="Disordered" evidence="1">
    <location>
        <begin position="1"/>
        <end position="36"/>
    </location>
</feature>
<dbReference type="Pfam" id="PF13699">
    <property type="entry name" value="eCIS_core"/>
    <property type="match status" value="1"/>
</dbReference>
<evidence type="ECO:0000256" key="1">
    <source>
        <dbReference type="SAM" id="MobiDB-lite"/>
    </source>
</evidence>
<protein>
    <submittedName>
        <fullName evidence="3">DUF4157 domain-containing protein</fullName>
    </submittedName>
</protein>
<feature type="compositionally biased region" description="Low complexity" evidence="1">
    <location>
        <begin position="211"/>
        <end position="222"/>
    </location>
</feature>
<evidence type="ECO:0000313" key="3">
    <source>
        <dbReference type="EMBL" id="TNU73290.1"/>
    </source>
</evidence>